<dbReference type="Pfam" id="PF01507">
    <property type="entry name" value="PAPS_reduct"/>
    <property type="match status" value="1"/>
</dbReference>
<dbReference type="GO" id="GO:0003723">
    <property type="term" value="F:RNA binding"/>
    <property type="evidence" value="ECO:0007669"/>
    <property type="project" value="InterPro"/>
</dbReference>
<dbReference type="InterPro" id="IPR015947">
    <property type="entry name" value="PUA-like_sf"/>
</dbReference>
<dbReference type="InterPro" id="IPR002478">
    <property type="entry name" value="PUA"/>
</dbReference>
<name>A0A0W8FH95_9ZZZZ</name>
<dbReference type="SMART" id="SM00359">
    <property type="entry name" value="PUA"/>
    <property type="match status" value="1"/>
</dbReference>
<dbReference type="PANTHER" id="PTHR43196:SF2">
    <property type="entry name" value="PHOSPHOADENOSINE PHOSPHOSULFATE REDUCTASE"/>
    <property type="match status" value="1"/>
</dbReference>
<evidence type="ECO:0000259" key="1">
    <source>
        <dbReference type="SMART" id="SM00359"/>
    </source>
</evidence>
<dbReference type="CDD" id="cd07953">
    <property type="entry name" value="PUA"/>
    <property type="match status" value="1"/>
</dbReference>
<dbReference type="SUPFAM" id="SSF88697">
    <property type="entry name" value="PUA domain-like"/>
    <property type="match status" value="1"/>
</dbReference>
<dbReference type="NCBIfam" id="TIGR00451">
    <property type="entry name" value="unchar_dom_2"/>
    <property type="match status" value="1"/>
</dbReference>
<dbReference type="InterPro" id="IPR004521">
    <property type="entry name" value="Uncharacterised_CHP00451"/>
</dbReference>
<accession>A0A0W8FH95</accession>
<dbReference type="SUPFAM" id="SSF52402">
    <property type="entry name" value="Adenine nucleotide alpha hydrolases-like"/>
    <property type="match status" value="1"/>
</dbReference>
<dbReference type="InterPro" id="IPR036974">
    <property type="entry name" value="PUA_sf"/>
</dbReference>
<sequence>MPRIYLGKIPLHWCDRCHVPVLAGRCGCGAEARPVPVTPPGDARPAFEDDIAHINRVYRDHFGSPLLPDGHIVLLNKVPSEDRMDEIILGGAVVGAVRYLPGEDRWEPLPRPCACMLMKPQKRYVIADDGAIPSISEGASLLAPGLVRIDPSVAAGDEVFIMDRSGGCIGVGRARVDAAAAAQMERGVVVRTRKNLPSDCVPAPAGWDLAVEANAAVLAAYEEASVQFVREVAAEHPLPLTVSYSGGKDSLATLLVVLKAVGNVPLIFADTGLEFPETYENVREVAECYGLDVVRIREEGAFFEALEREGPPAVDLRWCCRVCKLHPVSRLIEREWGECLSFIGQRKYESVRRWQSSKVWRNAQVKNQVSAAPIQQWTAMHVWLYLFRERAPYNRLYRRRLDRIGCFMCPSSDIATLRMIEAEYPELWRMWREHLEAWREKEGLPAEWVSAAGWRRRGGRDEADSYN</sequence>
<organism evidence="2">
    <name type="scientific">hydrocarbon metagenome</name>
    <dbReference type="NCBI Taxonomy" id="938273"/>
    <lineage>
        <taxon>unclassified sequences</taxon>
        <taxon>metagenomes</taxon>
        <taxon>ecological metagenomes</taxon>
    </lineage>
</organism>
<dbReference type="Gene3D" id="2.30.130.10">
    <property type="entry name" value="PUA domain"/>
    <property type="match status" value="1"/>
</dbReference>
<dbReference type="AlphaFoldDB" id="A0A0W8FH95"/>
<evidence type="ECO:0000313" key="2">
    <source>
        <dbReference type="EMBL" id="KUG20251.1"/>
    </source>
</evidence>
<dbReference type="PROSITE" id="PS50890">
    <property type="entry name" value="PUA"/>
    <property type="match status" value="1"/>
</dbReference>
<dbReference type="GO" id="GO:0003824">
    <property type="term" value="F:catalytic activity"/>
    <property type="evidence" value="ECO:0007669"/>
    <property type="project" value="InterPro"/>
</dbReference>
<dbReference type="InterPro" id="IPR002500">
    <property type="entry name" value="PAPS_reduct_dom"/>
</dbReference>
<dbReference type="NCBIfam" id="NF010367">
    <property type="entry name" value="PRK13795.1-2"/>
    <property type="match status" value="1"/>
</dbReference>
<dbReference type="InterPro" id="IPR014729">
    <property type="entry name" value="Rossmann-like_a/b/a_fold"/>
</dbReference>
<dbReference type="Gene3D" id="3.40.50.620">
    <property type="entry name" value="HUPs"/>
    <property type="match status" value="1"/>
</dbReference>
<dbReference type="EMBL" id="LNQE01001209">
    <property type="protein sequence ID" value="KUG20251.1"/>
    <property type="molecule type" value="Genomic_DNA"/>
</dbReference>
<reference evidence="2" key="1">
    <citation type="journal article" date="2015" name="Proc. Natl. Acad. Sci. U.S.A.">
        <title>Networks of energetic and metabolic interactions define dynamics in microbial communities.</title>
        <authorList>
            <person name="Embree M."/>
            <person name="Liu J.K."/>
            <person name="Al-Bassam M.M."/>
            <person name="Zengler K."/>
        </authorList>
    </citation>
    <scope>NUCLEOTIDE SEQUENCE</scope>
</reference>
<feature type="domain" description="PUA" evidence="1">
    <location>
        <begin position="123"/>
        <end position="197"/>
    </location>
</feature>
<gene>
    <name evidence="2" type="ORF">ASZ90_009985</name>
</gene>
<dbReference type="Pfam" id="PF01472">
    <property type="entry name" value="PUA"/>
    <property type="match status" value="1"/>
</dbReference>
<comment type="caution">
    <text evidence="2">The sequence shown here is derived from an EMBL/GenBank/DDBJ whole genome shotgun (WGS) entry which is preliminary data.</text>
</comment>
<dbReference type="CDD" id="cd23947">
    <property type="entry name" value="PAPS_reductase-like_YbdN"/>
    <property type="match status" value="1"/>
</dbReference>
<dbReference type="PANTHER" id="PTHR43196">
    <property type="entry name" value="SULFATE ADENYLYLTRANSFERASE SUBUNIT 2"/>
    <property type="match status" value="1"/>
</dbReference>
<protein>
    <submittedName>
        <fullName evidence="2">Pua-paps reductase like fusion</fullName>
    </submittedName>
</protein>
<dbReference type="InterPro" id="IPR050128">
    <property type="entry name" value="Sulfate_adenylyltrnsfr_sub2"/>
</dbReference>
<proteinExistence type="predicted"/>